<feature type="transmembrane region" description="Helical" evidence="1">
    <location>
        <begin position="64"/>
        <end position="86"/>
    </location>
</feature>
<dbReference type="RefSeq" id="WP_133236200.1">
    <property type="nucleotide sequence ID" value="NZ_SMRT01000028.1"/>
</dbReference>
<reference evidence="2 3" key="1">
    <citation type="submission" date="2019-03" db="EMBL/GenBank/DDBJ databases">
        <title>This is whole genome sequence of Paenibacillus sp MS74 strain.</title>
        <authorList>
            <person name="Trinh H.N."/>
        </authorList>
    </citation>
    <scope>NUCLEOTIDE SEQUENCE [LARGE SCALE GENOMIC DNA]</scope>
    <source>
        <strain evidence="2 3">MS74</strain>
    </source>
</reference>
<dbReference type="EMBL" id="SMRT01000028">
    <property type="protein sequence ID" value="TDF91307.1"/>
    <property type="molecule type" value="Genomic_DNA"/>
</dbReference>
<organism evidence="2 3">
    <name type="scientific">Paenibacillus piri</name>
    <dbReference type="NCBI Taxonomy" id="2547395"/>
    <lineage>
        <taxon>Bacteria</taxon>
        <taxon>Bacillati</taxon>
        <taxon>Bacillota</taxon>
        <taxon>Bacilli</taxon>
        <taxon>Bacillales</taxon>
        <taxon>Paenibacillaceae</taxon>
        <taxon>Paenibacillus</taxon>
    </lineage>
</organism>
<feature type="transmembrane region" description="Helical" evidence="1">
    <location>
        <begin position="31"/>
        <end position="52"/>
    </location>
</feature>
<keyword evidence="1" id="KW-0812">Transmembrane</keyword>
<gene>
    <name evidence="2" type="ORF">E1757_32730</name>
</gene>
<feature type="transmembrane region" description="Helical" evidence="1">
    <location>
        <begin position="118"/>
        <end position="138"/>
    </location>
</feature>
<sequence>MFSWDVTMLCSFLLALRVGHDWWIKKDCFRLFMFLVFIVFTVGSACMGWLYIRNVDQNNSFIEWIWESMSIAILILLVPVFMKYLYLLAASKGGFYIETGIVLMVIGMMAVLTRLFEMMPFISLISAGAFYFGYDWLLNKHHKF</sequence>
<dbReference type="Proteomes" id="UP000295636">
    <property type="component" value="Unassembled WGS sequence"/>
</dbReference>
<keyword evidence="1" id="KW-1133">Transmembrane helix</keyword>
<keyword evidence="1" id="KW-0472">Membrane</keyword>
<name>A0A4R5KAZ9_9BACL</name>
<feature type="transmembrane region" description="Helical" evidence="1">
    <location>
        <begin position="93"/>
        <end position="112"/>
    </location>
</feature>
<proteinExistence type="predicted"/>
<accession>A0A4R5KAZ9</accession>
<keyword evidence="3" id="KW-1185">Reference proteome</keyword>
<evidence type="ECO:0000313" key="2">
    <source>
        <dbReference type="EMBL" id="TDF91307.1"/>
    </source>
</evidence>
<evidence type="ECO:0000256" key="1">
    <source>
        <dbReference type="SAM" id="Phobius"/>
    </source>
</evidence>
<evidence type="ECO:0000313" key="3">
    <source>
        <dbReference type="Proteomes" id="UP000295636"/>
    </source>
</evidence>
<protein>
    <submittedName>
        <fullName evidence="2">Uncharacterized protein</fullName>
    </submittedName>
</protein>
<comment type="caution">
    <text evidence="2">The sequence shown here is derived from an EMBL/GenBank/DDBJ whole genome shotgun (WGS) entry which is preliminary data.</text>
</comment>
<dbReference type="AlphaFoldDB" id="A0A4R5KAZ9"/>